<reference evidence="1 2" key="1">
    <citation type="submission" date="2017-01" db="EMBL/GenBank/DDBJ databases">
        <title>Genome analysis of Paenibacillus selenitrireducens ES3-24.</title>
        <authorList>
            <person name="Xu D."/>
            <person name="Yao R."/>
            <person name="Zheng S."/>
        </authorList>
    </citation>
    <scope>NUCLEOTIDE SEQUENCE [LARGE SCALE GENOMIC DNA]</scope>
    <source>
        <strain evidence="1 2">ES3-24</strain>
    </source>
</reference>
<dbReference type="EMBL" id="MSZX01000004">
    <property type="protein sequence ID" value="OPA78612.1"/>
    <property type="molecule type" value="Genomic_DNA"/>
</dbReference>
<dbReference type="RefSeq" id="WP_078498942.1">
    <property type="nucleotide sequence ID" value="NZ_MSZX01000004.1"/>
</dbReference>
<dbReference type="AlphaFoldDB" id="A0A1T2XFL6"/>
<dbReference type="Proteomes" id="UP000190188">
    <property type="component" value="Unassembled WGS sequence"/>
</dbReference>
<protein>
    <submittedName>
        <fullName evidence="1">Uncharacterized protein</fullName>
    </submittedName>
</protein>
<proteinExistence type="predicted"/>
<sequence>MKKKTRKMVVVGQTYVYVLNQSYQPEESIITLKISLEGQKNITLSFKFCTWEDAISGSPLYVGIDLNHRVTKAVEHFSLNHPSRIKEFIIYGNEHGWTGQNSMVFHDGLEVMHDMGYDISCLMPKNKRTTFIERY</sequence>
<comment type="caution">
    <text evidence="1">The sequence shown here is derived from an EMBL/GenBank/DDBJ whole genome shotgun (WGS) entry which is preliminary data.</text>
</comment>
<gene>
    <name evidence="1" type="ORF">BVG16_12160</name>
</gene>
<keyword evidence="2" id="KW-1185">Reference proteome</keyword>
<organism evidence="1 2">
    <name type="scientific">Paenibacillus selenitireducens</name>
    <dbReference type="NCBI Taxonomy" id="1324314"/>
    <lineage>
        <taxon>Bacteria</taxon>
        <taxon>Bacillati</taxon>
        <taxon>Bacillota</taxon>
        <taxon>Bacilli</taxon>
        <taxon>Bacillales</taxon>
        <taxon>Paenibacillaceae</taxon>
        <taxon>Paenibacillus</taxon>
    </lineage>
</organism>
<evidence type="ECO:0000313" key="2">
    <source>
        <dbReference type="Proteomes" id="UP000190188"/>
    </source>
</evidence>
<accession>A0A1T2XFL6</accession>
<dbReference type="OrthoDB" id="2625026at2"/>
<evidence type="ECO:0000313" key="1">
    <source>
        <dbReference type="EMBL" id="OPA78612.1"/>
    </source>
</evidence>
<name>A0A1T2XFL6_9BACL</name>
<dbReference type="STRING" id="1324314.BVG16_12160"/>